<evidence type="ECO:0000259" key="6">
    <source>
        <dbReference type="PROSITE" id="PS50199"/>
    </source>
</evidence>
<evidence type="ECO:0000256" key="5">
    <source>
        <dbReference type="SAM" id="MobiDB-lite"/>
    </source>
</evidence>
<evidence type="ECO:0000313" key="7">
    <source>
        <dbReference type="EMBL" id="OQS03881.1"/>
    </source>
</evidence>
<dbReference type="GO" id="GO:0008270">
    <property type="term" value="F:zinc ion binding"/>
    <property type="evidence" value="ECO:0007669"/>
    <property type="project" value="UniProtKB-KW"/>
</dbReference>
<dbReference type="InterPro" id="IPR036443">
    <property type="entry name" value="Znf_RanBP2_sf"/>
</dbReference>
<dbReference type="PROSITE" id="PS01358">
    <property type="entry name" value="ZF_RANBP2_1"/>
    <property type="match status" value="1"/>
</dbReference>
<dbReference type="PROSITE" id="PS50199">
    <property type="entry name" value="ZF_RANBP2_2"/>
    <property type="match status" value="1"/>
</dbReference>
<keyword evidence="2 4" id="KW-0863">Zinc-finger</keyword>
<evidence type="ECO:0000256" key="3">
    <source>
        <dbReference type="ARBA" id="ARBA00022833"/>
    </source>
</evidence>
<dbReference type="EMBL" id="JNBS01000738">
    <property type="protein sequence ID" value="OQS03881.1"/>
    <property type="molecule type" value="Genomic_DNA"/>
</dbReference>
<dbReference type="OrthoDB" id="73019at2759"/>
<keyword evidence="8" id="KW-1185">Reference proteome</keyword>
<name>A0A1W0A112_9STRA</name>
<organism evidence="7 8">
    <name type="scientific">Thraustotheca clavata</name>
    <dbReference type="NCBI Taxonomy" id="74557"/>
    <lineage>
        <taxon>Eukaryota</taxon>
        <taxon>Sar</taxon>
        <taxon>Stramenopiles</taxon>
        <taxon>Oomycota</taxon>
        <taxon>Saprolegniomycetes</taxon>
        <taxon>Saprolegniales</taxon>
        <taxon>Achlyaceae</taxon>
        <taxon>Thraustotheca</taxon>
    </lineage>
</organism>
<dbReference type="Gene3D" id="2.30.30.380">
    <property type="entry name" value="Zn-finger domain of Sec23/24"/>
    <property type="match status" value="1"/>
</dbReference>
<reference evidence="7 8" key="1">
    <citation type="journal article" date="2014" name="Genome Biol. Evol.">
        <title>The secreted proteins of Achlya hypogyna and Thraustotheca clavata identify the ancestral oomycete secretome and reveal gene acquisitions by horizontal gene transfer.</title>
        <authorList>
            <person name="Misner I."/>
            <person name="Blouin N."/>
            <person name="Leonard G."/>
            <person name="Richards T.A."/>
            <person name="Lane C.E."/>
        </authorList>
    </citation>
    <scope>NUCLEOTIDE SEQUENCE [LARGE SCALE GENOMIC DNA]</scope>
    <source>
        <strain evidence="7 8">ATCC 34112</strain>
    </source>
</reference>
<dbReference type="InterPro" id="IPR001876">
    <property type="entry name" value="Znf_RanBP2"/>
</dbReference>
<keyword evidence="3" id="KW-0862">Zinc</keyword>
<dbReference type="AlphaFoldDB" id="A0A1W0A112"/>
<evidence type="ECO:0000256" key="1">
    <source>
        <dbReference type="ARBA" id="ARBA00022723"/>
    </source>
</evidence>
<dbReference type="SMART" id="SM00547">
    <property type="entry name" value="ZnF_RBZ"/>
    <property type="match status" value="1"/>
</dbReference>
<dbReference type="Proteomes" id="UP000243217">
    <property type="component" value="Unassembled WGS sequence"/>
</dbReference>
<evidence type="ECO:0000256" key="4">
    <source>
        <dbReference type="PROSITE-ProRule" id="PRU00322"/>
    </source>
</evidence>
<comment type="caution">
    <text evidence="7">The sequence shown here is derived from an EMBL/GenBank/DDBJ whole genome shotgun (WGS) entry which is preliminary data.</text>
</comment>
<evidence type="ECO:0000256" key="2">
    <source>
        <dbReference type="ARBA" id="ARBA00022771"/>
    </source>
</evidence>
<dbReference type="SUPFAM" id="SSF90209">
    <property type="entry name" value="Ran binding protein zinc finger-like"/>
    <property type="match status" value="1"/>
</dbReference>
<keyword evidence="1" id="KW-0479">Metal-binding</keyword>
<protein>
    <recommendedName>
        <fullName evidence="6">RanBP2-type domain-containing protein</fullName>
    </recommendedName>
</protein>
<feature type="region of interest" description="Disordered" evidence="5">
    <location>
        <begin position="40"/>
        <end position="77"/>
    </location>
</feature>
<feature type="compositionally biased region" description="Low complexity" evidence="5">
    <location>
        <begin position="60"/>
        <end position="70"/>
    </location>
</feature>
<accession>A0A1W0A112</accession>
<gene>
    <name evidence="7" type="ORF">THRCLA_21036</name>
</gene>
<feature type="domain" description="RanBP2-type" evidence="6">
    <location>
        <begin position="6"/>
        <end position="35"/>
    </location>
</feature>
<proteinExistence type="predicted"/>
<evidence type="ECO:0000313" key="8">
    <source>
        <dbReference type="Proteomes" id="UP000243217"/>
    </source>
</evidence>
<sequence length="106" mass="11731">MEKDCEVETWQCPICTLINNYSFDVCEACGTTSPHVLAAMAGQESAEAKDEEDGERDRAPSTSTRPSRGSSIEEDYEAAAQLDPWAQAEDEWAVVEATQETKVKRK</sequence>